<evidence type="ECO:0000256" key="1">
    <source>
        <dbReference type="SAM" id="MobiDB-lite"/>
    </source>
</evidence>
<keyword evidence="4" id="KW-1185">Reference proteome</keyword>
<keyword evidence="2" id="KW-1133">Transmembrane helix</keyword>
<organism evidence="3 4">
    <name type="scientific">Naegleria lovaniensis</name>
    <name type="common">Amoeba</name>
    <dbReference type="NCBI Taxonomy" id="51637"/>
    <lineage>
        <taxon>Eukaryota</taxon>
        <taxon>Discoba</taxon>
        <taxon>Heterolobosea</taxon>
        <taxon>Tetramitia</taxon>
        <taxon>Eutetramitia</taxon>
        <taxon>Vahlkampfiidae</taxon>
        <taxon>Naegleria</taxon>
    </lineage>
</organism>
<reference evidence="3 4" key="1">
    <citation type="journal article" date="2018" name="BMC Genomics">
        <title>The genome of Naegleria lovaniensis, the basis for a comparative approach to unravel pathogenicity factors of the human pathogenic amoeba N. fowleri.</title>
        <authorList>
            <person name="Liechti N."/>
            <person name="Schurch N."/>
            <person name="Bruggmann R."/>
            <person name="Wittwer M."/>
        </authorList>
    </citation>
    <scope>NUCLEOTIDE SEQUENCE [LARGE SCALE GENOMIC DNA]</scope>
    <source>
        <strain evidence="3 4">ATCC 30569</strain>
    </source>
</reference>
<dbReference type="RefSeq" id="XP_044542937.1">
    <property type="nucleotide sequence ID" value="XM_044687553.1"/>
</dbReference>
<sequence length="282" mass="31915">MIQRHKRTLIVLFIVTILTILLFLLYLGQWTPTTTTHSSTTTTSSPPCPSIYSQVVSSTPLSKEVTTTSTTTTRQPLKPIPKPLLKFLQTPNTISTPILNAFEKRFPNINVRHVNSFLQKGFLQRNLSLIKQVKQSLTRSPSFKLESFASCSTDNYKLPLHGGLYKSCQFNNICLTSSGKWKLFMNSNNALKLVQQLTLENVKRKDIFVETGHPEKRRILNPQLFDSTKQHLVCHTAWDWLCFTPQIEPMIEFVEEEEKNSKGSSAAATTNSAATNTIQQQV</sequence>
<dbReference type="EMBL" id="PYSW02000051">
    <property type="protein sequence ID" value="KAG2373763.1"/>
    <property type="molecule type" value="Genomic_DNA"/>
</dbReference>
<evidence type="ECO:0000256" key="2">
    <source>
        <dbReference type="SAM" id="Phobius"/>
    </source>
</evidence>
<dbReference type="AlphaFoldDB" id="A0AA88GEK6"/>
<accession>A0AA88GEK6</accession>
<dbReference type="Proteomes" id="UP000816034">
    <property type="component" value="Unassembled WGS sequence"/>
</dbReference>
<dbReference type="GeneID" id="68104306"/>
<gene>
    <name evidence="3" type="ORF">C9374_011852</name>
</gene>
<keyword evidence="2" id="KW-0472">Membrane</keyword>
<comment type="caution">
    <text evidence="3">The sequence shown here is derived from an EMBL/GenBank/DDBJ whole genome shotgun (WGS) entry which is preliminary data.</text>
</comment>
<feature type="region of interest" description="Disordered" evidence="1">
    <location>
        <begin position="258"/>
        <end position="282"/>
    </location>
</feature>
<feature type="transmembrane region" description="Helical" evidence="2">
    <location>
        <begin position="9"/>
        <end position="28"/>
    </location>
</feature>
<feature type="compositionally biased region" description="Low complexity" evidence="1">
    <location>
        <begin position="264"/>
        <end position="282"/>
    </location>
</feature>
<keyword evidence="2" id="KW-0812">Transmembrane</keyword>
<name>A0AA88GEK6_NAELO</name>
<protein>
    <submittedName>
        <fullName evidence="3">Uncharacterized protein</fullName>
    </submittedName>
</protein>
<evidence type="ECO:0000313" key="4">
    <source>
        <dbReference type="Proteomes" id="UP000816034"/>
    </source>
</evidence>
<proteinExistence type="predicted"/>
<evidence type="ECO:0000313" key="3">
    <source>
        <dbReference type="EMBL" id="KAG2373763.1"/>
    </source>
</evidence>